<dbReference type="Proteomes" id="UP001311232">
    <property type="component" value="Unassembled WGS sequence"/>
</dbReference>
<dbReference type="EMBL" id="JAHHUM010000613">
    <property type="protein sequence ID" value="KAK5618566.1"/>
    <property type="molecule type" value="Genomic_DNA"/>
</dbReference>
<evidence type="ECO:0000313" key="2">
    <source>
        <dbReference type="Proteomes" id="UP001311232"/>
    </source>
</evidence>
<evidence type="ECO:0000313" key="1">
    <source>
        <dbReference type="EMBL" id="KAK5618566.1"/>
    </source>
</evidence>
<dbReference type="AlphaFoldDB" id="A0AAV9SBB8"/>
<proteinExistence type="predicted"/>
<protein>
    <submittedName>
        <fullName evidence="1">Uncharacterized protein</fullName>
    </submittedName>
</protein>
<reference evidence="1 2" key="1">
    <citation type="submission" date="2021-06" db="EMBL/GenBank/DDBJ databases">
        <authorList>
            <person name="Palmer J.M."/>
        </authorList>
    </citation>
    <scope>NUCLEOTIDE SEQUENCE [LARGE SCALE GENOMIC DNA]</scope>
    <source>
        <strain evidence="1 2">MEX-2019</strain>
        <tissue evidence="1">Muscle</tissue>
    </source>
</reference>
<organism evidence="1 2">
    <name type="scientific">Crenichthys baileyi</name>
    <name type="common">White River springfish</name>
    <dbReference type="NCBI Taxonomy" id="28760"/>
    <lineage>
        <taxon>Eukaryota</taxon>
        <taxon>Metazoa</taxon>
        <taxon>Chordata</taxon>
        <taxon>Craniata</taxon>
        <taxon>Vertebrata</taxon>
        <taxon>Euteleostomi</taxon>
        <taxon>Actinopterygii</taxon>
        <taxon>Neopterygii</taxon>
        <taxon>Teleostei</taxon>
        <taxon>Neoteleostei</taxon>
        <taxon>Acanthomorphata</taxon>
        <taxon>Ovalentaria</taxon>
        <taxon>Atherinomorphae</taxon>
        <taxon>Cyprinodontiformes</taxon>
        <taxon>Goodeidae</taxon>
        <taxon>Crenichthys</taxon>
    </lineage>
</organism>
<keyword evidence="2" id="KW-1185">Reference proteome</keyword>
<gene>
    <name evidence="1" type="ORF">CRENBAI_016223</name>
</gene>
<sequence length="100" mass="11288">MNWELLVHQSLMDVVYYIIKTLTPSIKDTFASLQLFHIPLSLLRTSGRHTLKAARGREDVGVGIDSITPRTVDRELQDFHRGGNMAPFRSGGNLDSHITR</sequence>
<accession>A0AAV9SBB8</accession>
<comment type="caution">
    <text evidence="1">The sequence shown here is derived from an EMBL/GenBank/DDBJ whole genome shotgun (WGS) entry which is preliminary data.</text>
</comment>
<name>A0AAV9SBB8_9TELE</name>